<dbReference type="InterPro" id="IPR050553">
    <property type="entry name" value="Thioredoxin_ResA/DsbE_sf"/>
</dbReference>
<feature type="chain" id="PRO_5012222066" description="Thioredoxin domain-containing protein" evidence="1">
    <location>
        <begin position="19"/>
        <end position="285"/>
    </location>
</feature>
<protein>
    <recommendedName>
        <fullName evidence="2">Thioredoxin domain-containing protein</fullName>
    </recommendedName>
</protein>
<dbReference type="Pfam" id="PF00578">
    <property type="entry name" value="AhpC-TSA"/>
    <property type="match status" value="1"/>
</dbReference>
<dbReference type="Proteomes" id="UP000216339">
    <property type="component" value="Unassembled WGS sequence"/>
</dbReference>
<name>A0A271IVL6_9BACT</name>
<dbReference type="RefSeq" id="WP_218830363.1">
    <property type="nucleotide sequence ID" value="NZ_MQWD01000001.1"/>
</dbReference>
<reference evidence="3 4" key="1">
    <citation type="submission" date="2016-11" db="EMBL/GenBank/DDBJ databases">
        <title>Study of marine rhodopsin-containing bacteria.</title>
        <authorList>
            <person name="Yoshizawa S."/>
            <person name="Kumagai Y."/>
            <person name="Kogure K."/>
        </authorList>
    </citation>
    <scope>NUCLEOTIDE SEQUENCE [LARGE SCALE GENOMIC DNA]</scope>
    <source>
        <strain evidence="3 4">SAORIC-28</strain>
    </source>
</reference>
<dbReference type="InterPro" id="IPR036249">
    <property type="entry name" value="Thioredoxin-like_sf"/>
</dbReference>
<sequence>MRRALALLAVLVSLPLAAQEAGVPFAAAYGAPGVPDFPPLARGLTNPSMVTVPVPDTSQTIQIAWGEREGERVAVVFHRWSDGVSFTPFPVNPDGVAAQTVDLKLTPGSETATPLEVRVIPEHGLALYRWTLSEATAAGGVPTAAPNPLALGTTPALTVRHLDGTEARLADYRGQVVVLNWWSVTCSPCVAEMPGLNRLVEAYGDRATFLAVSWDTAEDVDRLLARFPFDYTQTLGDDTATALFGEAFPRHVVLDREGRVVFDTSGGSEGTGDELAPEIEAALAG</sequence>
<evidence type="ECO:0000313" key="4">
    <source>
        <dbReference type="Proteomes" id="UP000216339"/>
    </source>
</evidence>
<gene>
    <name evidence="3" type="ORF">BSZ37_01795</name>
</gene>
<keyword evidence="4" id="KW-1185">Reference proteome</keyword>
<dbReference type="EMBL" id="MQWD01000001">
    <property type="protein sequence ID" value="PAP75263.1"/>
    <property type="molecule type" value="Genomic_DNA"/>
</dbReference>
<dbReference type="SUPFAM" id="SSF52833">
    <property type="entry name" value="Thioredoxin-like"/>
    <property type="match status" value="1"/>
</dbReference>
<organism evidence="3 4">
    <name type="scientific">Rubrivirga marina</name>
    <dbReference type="NCBI Taxonomy" id="1196024"/>
    <lineage>
        <taxon>Bacteria</taxon>
        <taxon>Pseudomonadati</taxon>
        <taxon>Rhodothermota</taxon>
        <taxon>Rhodothermia</taxon>
        <taxon>Rhodothermales</taxon>
        <taxon>Rubricoccaceae</taxon>
        <taxon>Rubrivirga</taxon>
    </lineage>
</organism>
<feature type="domain" description="Thioredoxin" evidence="2">
    <location>
        <begin position="148"/>
        <end position="284"/>
    </location>
</feature>
<dbReference type="InterPro" id="IPR000866">
    <property type="entry name" value="AhpC/TSA"/>
</dbReference>
<accession>A0A271IVL6</accession>
<comment type="caution">
    <text evidence="3">The sequence shown here is derived from an EMBL/GenBank/DDBJ whole genome shotgun (WGS) entry which is preliminary data.</text>
</comment>
<dbReference type="PANTHER" id="PTHR42852:SF17">
    <property type="entry name" value="THIOREDOXIN-LIKE PROTEIN HI_1115"/>
    <property type="match status" value="1"/>
</dbReference>
<feature type="signal peptide" evidence="1">
    <location>
        <begin position="1"/>
        <end position="18"/>
    </location>
</feature>
<dbReference type="PANTHER" id="PTHR42852">
    <property type="entry name" value="THIOL:DISULFIDE INTERCHANGE PROTEIN DSBE"/>
    <property type="match status" value="1"/>
</dbReference>
<dbReference type="AlphaFoldDB" id="A0A271IVL6"/>
<evidence type="ECO:0000259" key="2">
    <source>
        <dbReference type="PROSITE" id="PS51352"/>
    </source>
</evidence>
<dbReference type="GO" id="GO:0016209">
    <property type="term" value="F:antioxidant activity"/>
    <property type="evidence" value="ECO:0007669"/>
    <property type="project" value="InterPro"/>
</dbReference>
<evidence type="ECO:0000256" key="1">
    <source>
        <dbReference type="SAM" id="SignalP"/>
    </source>
</evidence>
<evidence type="ECO:0000313" key="3">
    <source>
        <dbReference type="EMBL" id="PAP75263.1"/>
    </source>
</evidence>
<dbReference type="Gene3D" id="3.40.30.10">
    <property type="entry name" value="Glutaredoxin"/>
    <property type="match status" value="1"/>
</dbReference>
<dbReference type="PROSITE" id="PS51352">
    <property type="entry name" value="THIOREDOXIN_2"/>
    <property type="match status" value="1"/>
</dbReference>
<keyword evidence="1" id="KW-0732">Signal</keyword>
<dbReference type="GO" id="GO:0016491">
    <property type="term" value="F:oxidoreductase activity"/>
    <property type="evidence" value="ECO:0007669"/>
    <property type="project" value="InterPro"/>
</dbReference>
<dbReference type="CDD" id="cd02966">
    <property type="entry name" value="TlpA_like_family"/>
    <property type="match status" value="1"/>
</dbReference>
<dbReference type="InterPro" id="IPR013766">
    <property type="entry name" value="Thioredoxin_domain"/>
</dbReference>
<proteinExistence type="predicted"/>